<dbReference type="Proteomes" id="UP001285154">
    <property type="component" value="Unassembled WGS sequence"/>
</dbReference>
<gene>
    <name evidence="1" type="ORF">RFM42_26885</name>
</gene>
<proteinExistence type="predicted"/>
<name>A0ABU5AAC4_9HYPH</name>
<sequence>MTRALGLDFDNGARIATMTRKAWLQAALEDFAASAGTFAAFMQK</sequence>
<reference evidence="1 2" key="1">
    <citation type="submission" date="2023-08" db="EMBL/GenBank/DDBJ databases">
        <title>Implementing the SeqCode for naming new Mesorhizobium species isolated from Vachellia karroo root nodules.</title>
        <authorList>
            <person name="Van Lill M."/>
        </authorList>
    </citation>
    <scope>NUCLEOTIDE SEQUENCE [LARGE SCALE GENOMIC DNA]</scope>
    <source>
        <strain evidence="1 2">VK25D</strain>
    </source>
</reference>
<organism evidence="1 2">
    <name type="scientific">Mesorhizobium vachelliae</name>
    <dbReference type="NCBI Taxonomy" id="3072309"/>
    <lineage>
        <taxon>Bacteria</taxon>
        <taxon>Pseudomonadati</taxon>
        <taxon>Pseudomonadota</taxon>
        <taxon>Alphaproteobacteria</taxon>
        <taxon>Hyphomicrobiales</taxon>
        <taxon>Phyllobacteriaceae</taxon>
        <taxon>Mesorhizobium</taxon>
    </lineage>
</organism>
<dbReference type="RefSeq" id="WP_320252308.1">
    <property type="nucleotide sequence ID" value="NZ_JAVIIQ010000014.1"/>
</dbReference>
<keyword evidence="2" id="KW-1185">Reference proteome</keyword>
<accession>A0ABU5AAC4</accession>
<dbReference type="EMBL" id="JAVIIQ010000014">
    <property type="protein sequence ID" value="MDX8534645.1"/>
    <property type="molecule type" value="Genomic_DNA"/>
</dbReference>
<evidence type="ECO:0000313" key="2">
    <source>
        <dbReference type="Proteomes" id="UP001285154"/>
    </source>
</evidence>
<protein>
    <submittedName>
        <fullName evidence="1">Uncharacterized protein</fullName>
    </submittedName>
</protein>
<comment type="caution">
    <text evidence="1">The sequence shown here is derived from an EMBL/GenBank/DDBJ whole genome shotgun (WGS) entry which is preliminary data.</text>
</comment>
<evidence type="ECO:0000313" key="1">
    <source>
        <dbReference type="EMBL" id="MDX8534645.1"/>
    </source>
</evidence>